<proteinExistence type="predicted"/>
<dbReference type="AlphaFoldDB" id="E0RR80"/>
<dbReference type="HOGENOM" id="CLU_066617_0_0_12"/>
<feature type="domain" description="UVR" evidence="1">
    <location>
        <begin position="241"/>
        <end position="276"/>
    </location>
</feature>
<name>E0RR80_WINT6</name>
<protein>
    <recommendedName>
        <fullName evidence="1">UVR domain-containing protein</fullName>
    </recommendedName>
</protein>
<reference key="1">
    <citation type="submission" date="2009-08" db="EMBL/GenBank/DDBJ databases">
        <title>The genome sequence of Spirochaeta thermophila DSM6192.</title>
        <authorList>
            <person name="Angelov A."/>
            <person name="Mientus M."/>
            <person name="Wittenberg S."/>
            <person name="Lehmann R."/>
            <person name="Liesegang H."/>
            <person name="Daniel R."/>
            <person name="Liebl W."/>
        </authorList>
    </citation>
    <scope>NUCLEOTIDE SEQUENCE</scope>
    <source>
        <strain>DSM 6192</strain>
    </source>
</reference>
<dbReference type="EMBL" id="CP001698">
    <property type="protein sequence ID" value="ADN03057.1"/>
    <property type="molecule type" value="Genomic_DNA"/>
</dbReference>
<accession>E0RR80</accession>
<dbReference type="InterPro" id="IPR001943">
    <property type="entry name" value="UVR_dom"/>
</dbReference>
<organism evidence="2 3">
    <name type="scientific">Winmispira thermophila (strain ATCC 49972 / DSM 6192 / RI 19.B1)</name>
    <name type="common">Spirochaeta thermophila</name>
    <dbReference type="NCBI Taxonomy" id="665571"/>
    <lineage>
        <taxon>Bacteria</taxon>
        <taxon>Pseudomonadati</taxon>
        <taxon>Spirochaetota</taxon>
        <taxon>Spirochaetia</taxon>
        <taxon>Winmispirales</taxon>
        <taxon>Winmispiraceae</taxon>
        <taxon>Winmispira</taxon>
    </lineage>
</organism>
<evidence type="ECO:0000313" key="2">
    <source>
        <dbReference type="EMBL" id="ADN03057.1"/>
    </source>
</evidence>
<dbReference type="PaxDb" id="665571-STHERM_c21260"/>
<sequence length="278" mass="32099">MVLPVTLYEKGSNAKEPEVESSLRCEYIVHMDISAVLLEWPYDPEHNVRLIEGVDGRPLLQVRLPLGIEQYEVEGRPDGLRPGGYPTVLDMVKARKEDWIREQGSEAGFALGKEEFDALHQEAVLFYYRYLHLFQIGEFERVVEDTAHNMEIFSLVESFYPHEEARELLQYWPYLLRMHAVARAMVSLKEEDHEAARTVLGEALSQLQGMEDLDSPIFFFEKLRSISYLTTVSAEIEEMEADPAARLRAQLQSALEKENYEKAAEIRDMLRRLSQDSS</sequence>
<evidence type="ECO:0000313" key="3">
    <source>
        <dbReference type="Proteomes" id="UP000001296"/>
    </source>
</evidence>
<gene>
    <name evidence="2" type="ordered locus">STHERM_c21260</name>
</gene>
<evidence type="ECO:0000259" key="1">
    <source>
        <dbReference type="PROSITE" id="PS50151"/>
    </source>
</evidence>
<dbReference type="PROSITE" id="PS50151">
    <property type="entry name" value="UVR"/>
    <property type="match status" value="1"/>
</dbReference>
<reference evidence="2 3" key="2">
    <citation type="journal article" date="2010" name="J. Bacteriol.">
        <title>Genome sequence of the polysaccharide-degrading, thermophilic anaerobe Spirochaeta thermophila DSM 6192.</title>
        <authorList>
            <person name="Angelov A."/>
            <person name="Liebl S."/>
            <person name="Ballschmiter M."/>
            <person name="Bomeke M."/>
            <person name="Lehmann R."/>
            <person name="Liesegang H."/>
            <person name="Daniel R."/>
            <person name="Liebl W."/>
        </authorList>
    </citation>
    <scope>NUCLEOTIDE SEQUENCE [LARGE SCALE GENOMIC DNA]</scope>
    <source>
        <strain evidence="3">ATCC 49972 / DSM 6192 / RI 19.B1</strain>
    </source>
</reference>
<dbReference type="KEGG" id="sta:STHERM_c21260"/>
<dbReference type="eggNOG" id="COG3880">
    <property type="taxonomic scope" value="Bacteria"/>
</dbReference>
<dbReference type="Pfam" id="PF02151">
    <property type="entry name" value="UVR"/>
    <property type="match status" value="1"/>
</dbReference>
<dbReference type="Proteomes" id="UP000001296">
    <property type="component" value="Chromosome"/>
</dbReference>